<accession>A0A226MD92</accession>
<dbReference type="STRING" id="9009.A0A226MD92"/>
<dbReference type="PANTHER" id="PTHR15397">
    <property type="entry name" value="SODIUM-GLUCOSE COTRANSPORTER REGULATORY PROTEIN -RELATED"/>
    <property type="match status" value="1"/>
</dbReference>
<feature type="compositionally biased region" description="Basic and acidic residues" evidence="1">
    <location>
        <begin position="213"/>
        <end position="227"/>
    </location>
</feature>
<evidence type="ECO:0000313" key="3">
    <source>
        <dbReference type="Proteomes" id="UP000198323"/>
    </source>
</evidence>
<evidence type="ECO:0000256" key="1">
    <source>
        <dbReference type="SAM" id="MobiDB-lite"/>
    </source>
</evidence>
<dbReference type="OrthoDB" id="1047367at2759"/>
<organism evidence="2 3">
    <name type="scientific">Callipepla squamata</name>
    <name type="common">Scaled quail</name>
    <dbReference type="NCBI Taxonomy" id="9009"/>
    <lineage>
        <taxon>Eukaryota</taxon>
        <taxon>Metazoa</taxon>
        <taxon>Chordata</taxon>
        <taxon>Craniata</taxon>
        <taxon>Vertebrata</taxon>
        <taxon>Euteleostomi</taxon>
        <taxon>Archelosauria</taxon>
        <taxon>Archosauria</taxon>
        <taxon>Dinosauria</taxon>
        <taxon>Saurischia</taxon>
        <taxon>Theropoda</taxon>
        <taxon>Coelurosauria</taxon>
        <taxon>Aves</taxon>
        <taxon>Neognathae</taxon>
        <taxon>Galloanserae</taxon>
        <taxon>Galliformes</taxon>
        <taxon>Odontophoridae</taxon>
        <taxon>Callipepla</taxon>
    </lineage>
</organism>
<gene>
    <name evidence="2" type="ORF">ASZ78_004195</name>
</gene>
<reference evidence="2 3" key="1">
    <citation type="submission" date="2016-07" db="EMBL/GenBank/DDBJ databases">
        <title>Disparate Historic Effective Population Sizes Predicted by Modern Levels of Genome Diversity for the Scaled Quail (Callipepla squamata) and the Northern Bobwhite (Colinus virginianus): Inferences from First and Second Generation Draft Genome Assemblies for Sympatric New World Quail.</title>
        <authorList>
            <person name="Oldeschulte D.L."/>
            <person name="Halley Y.A."/>
            <person name="Bhattarai E.K."/>
            <person name="Brashear W.A."/>
            <person name="Hill J."/>
            <person name="Metz R.P."/>
            <person name="Johnson C.D."/>
            <person name="Rollins D."/>
            <person name="Peterson M.J."/>
            <person name="Bickhart D.M."/>
            <person name="Decker J.E."/>
            <person name="Seabury C.M."/>
        </authorList>
    </citation>
    <scope>NUCLEOTIDE SEQUENCE [LARGE SCALE GENOMIC DNA]</scope>
    <source>
        <strain evidence="2 3">Texas</strain>
        <tissue evidence="2">Leg muscle</tissue>
    </source>
</reference>
<name>A0A226MD92_CALSU</name>
<dbReference type="Proteomes" id="UP000198323">
    <property type="component" value="Unassembled WGS sequence"/>
</dbReference>
<dbReference type="PANTHER" id="PTHR15397:SF3">
    <property type="entry name" value="DNA DAMAGE INDUCIBLE 1 HOMOLOG 2"/>
    <property type="match status" value="1"/>
</dbReference>
<dbReference type="AlphaFoldDB" id="A0A226MD92"/>
<proteinExistence type="predicted"/>
<sequence length="234" mass="25186">MCKAAKKFEHLEEQTDKTDPEPSWQHSIPVLEEVGSTASQPASPPAEMREGRLEEADLSCLKGSIQASASCSCVPMEVDTAEHSVAEVHISASKKWQAENGKASDLNSGACSVEVESLKSATSLNDPVSTSDVLQSKSTSEIPTKCNELSSLTAENSSSPSIIHQQDTDLGRHLEEPCFSLASALKELHKLLINCKGECKLASEVSQLEMVRKEQVQKKGFSEDEQKGSGLDGQ</sequence>
<feature type="compositionally biased region" description="Basic and acidic residues" evidence="1">
    <location>
        <begin position="1"/>
        <end position="20"/>
    </location>
</feature>
<feature type="region of interest" description="Disordered" evidence="1">
    <location>
        <begin position="1"/>
        <end position="27"/>
    </location>
</feature>
<dbReference type="EMBL" id="MCFN01001319">
    <property type="protein sequence ID" value="OXB53253.1"/>
    <property type="molecule type" value="Genomic_DNA"/>
</dbReference>
<evidence type="ECO:0000313" key="2">
    <source>
        <dbReference type="EMBL" id="OXB53253.1"/>
    </source>
</evidence>
<comment type="caution">
    <text evidence="2">The sequence shown here is derived from an EMBL/GenBank/DDBJ whole genome shotgun (WGS) entry which is preliminary data.</text>
</comment>
<feature type="region of interest" description="Disordered" evidence="1">
    <location>
        <begin position="213"/>
        <end position="234"/>
    </location>
</feature>
<keyword evidence="3" id="KW-1185">Reference proteome</keyword>
<protein>
    <submittedName>
        <fullName evidence="2">Uncharacterized protein</fullName>
    </submittedName>
</protein>